<keyword evidence="10" id="KW-1185">Reference proteome</keyword>
<keyword evidence="7 8" id="KW-0472">Membrane</keyword>
<dbReference type="GO" id="GO:0016020">
    <property type="term" value="C:membrane"/>
    <property type="evidence" value="ECO:0007669"/>
    <property type="project" value="UniProtKB-SubCell"/>
</dbReference>
<accession>A0A1G8GMJ5</accession>
<protein>
    <submittedName>
        <fullName evidence="9">Spore germination protein KB</fullName>
    </submittedName>
</protein>
<feature type="transmembrane region" description="Helical" evidence="8">
    <location>
        <begin position="330"/>
        <end position="349"/>
    </location>
</feature>
<feature type="transmembrane region" description="Helical" evidence="8">
    <location>
        <begin position="299"/>
        <end position="318"/>
    </location>
</feature>
<comment type="similarity">
    <text evidence="2">Belongs to the amino acid-polyamine-organocation (APC) superfamily. Spore germination protein (SGP) (TC 2.A.3.9) family.</text>
</comment>
<sequence>MTSRELCMLLTLSYWGSALLGLPSVLIGVSGRDAWLSIILGTGIQFLLIPVFTRIFRQMNGNSVGQYLNGIFGRWIGKGMLAICLFFVPFQIFVLTLRSLGDFTSTDLYIETPPAAIYIIILFAMVYCLHKGITAVAKSTELTFPIAGLLLVILLLSLLHGAEWNRLLPFLDNGAGPVLHGTMMFVGYPNSEIALSLFLAPYMKSKQSYRKALWQSSILTGFGLLFLTIMVTVVLGENLPPNIPYASQFAAKTVTVGGFYERIETAVTVIWFIVMFYRMIFSFYICAHGLADLFELKEHFSFLVPLALLCIPLAMLVWDNPSVTAEITAVWPTGVIFFNILLPLSWLIIGKTKQKLITK</sequence>
<dbReference type="GO" id="GO:0009847">
    <property type="term" value="P:spore germination"/>
    <property type="evidence" value="ECO:0007669"/>
    <property type="project" value="InterPro"/>
</dbReference>
<feature type="transmembrane region" description="Helical" evidence="8">
    <location>
        <begin position="269"/>
        <end position="287"/>
    </location>
</feature>
<dbReference type="OrthoDB" id="2078716at2"/>
<dbReference type="RefSeq" id="WP_139171898.1">
    <property type="nucleotide sequence ID" value="NZ_CBCSKY010000013.1"/>
</dbReference>
<keyword evidence="5 8" id="KW-0812">Transmembrane</keyword>
<dbReference type="Pfam" id="PF03845">
    <property type="entry name" value="Spore_permease"/>
    <property type="match status" value="1"/>
</dbReference>
<evidence type="ECO:0000256" key="1">
    <source>
        <dbReference type="ARBA" id="ARBA00004141"/>
    </source>
</evidence>
<comment type="subcellular location">
    <subcellularLocation>
        <location evidence="1">Membrane</location>
        <topology evidence="1">Multi-pass membrane protein</topology>
    </subcellularLocation>
</comment>
<dbReference type="PANTHER" id="PTHR34975">
    <property type="entry name" value="SPORE GERMINATION PROTEIN A2"/>
    <property type="match status" value="1"/>
</dbReference>
<feature type="transmembrane region" description="Helical" evidence="8">
    <location>
        <begin position="212"/>
        <end position="235"/>
    </location>
</feature>
<feature type="transmembrane region" description="Helical" evidence="8">
    <location>
        <begin position="115"/>
        <end position="130"/>
    </location>
</feature>
<keyword evidence="3" id="KW-0813">Transport</keyword>
<dbReference type="Proteomes" id="UP000199050">
    <property type="component" value="Unassembled WGS sequence"/>
</dbReference>
<evidence type="ECO:0000256" key="2">
    <source>
        <dbReference type="ARBA" id="ARBA00007998"/>
    </source>
</evidence>
<dbReference type="NCBIfam" id="TIGR00912">
    <property type="entry name" value="2A0309"/>
    <property type="match status" value="1"/>
</dbReference>
<feature type="transmembrane region" description="Helical" evidence="8">
    <location>
        <begin position="7"/>
        <end position="29"/>
    </location>
</feature>
<evidence type="ECO:0000256" key="4">
    <source>
        <dbReference type="ARBA" id="ARBA00022544"/>
    </source>
</evidence>
<dbReference type="PANTHER" id="PTHR34975:SF2">
    <property type="entry name" value="SPORE GERMINATION PROTEIN A2"/>
    <property type="match status" value="1"/>
</dbReference>
<dbReference type="STRING" id="1174501.SAMN05216192_102139"/>
<dbReference type="AlphaFoldDB" id="A0A1G8GMJ5"/>
<reference evidence="10" key="1">
    <citation type="submission" date="2016-10" db="EMBL/GenBank/DDBJ databases">
        <authorList>
            <person name="Varghese N."/>
            <person name="Submissions S."/>
        </authorList>
    </citation>
    <scope>NUCLEOTIDE SEQUENCE [LARGE SCALE GENOMIC DNA]</scope>
    <source>
        <strain evidence="10">CGMCC 1.11012</strain>
    </source>
</reference>
<feature type="transmembrane region" description="Helical" evidence="8">
    <location>
        <begin position="182"/>
        <end position="200"/>
    </location>
</feature>
<keyword evidence="6 8" id="KW-1133">Transmembrane helix</keyword>
<feature type="transmembrane region" description="Helical" evidence="8">
    <location>
        <begin position="35"/>
        <end position="55"/>
    </location>
</feature>
<gene>
    <name evidence="9" type="ORF">SAMN05216192_102139</name>
</gene>
<evidence type="ECO:0000256" key="7">
    <source>
        <dbReference type="ARBA" id="ARBA00023136"/>
    </source>
</evidence>
<evidence type="ECO:0000256" key="3">
    <source>
        <dbReference type="ARBA" id="ARBA00022448"/>
    </source>
</evidence>
<name>A0A1G8GMJ5_9BACL</name>
<feature type="transmembrane region" description="Helical" evidence="8">
    <location>
        <begin position="75"/>
        <end position="95"/>
    </location>
</feature>
<dbReference type="EMBL" id="FNDX01000002">
    <property type="protein sequence ID" value="SDH95517.1"/>
    <property type="molecule type" value="Genomic_DNA"/>
</dbReference>
<evidence type="ECO:0000256" key="5">
    <source>
        <dbReference type="ARBA" id="ARBA00022692"/>
    </source>
</evidence>
<proteinExistence type="inferred from homology"/>
<evidence type="ECO:0000313" key="10">
    <source>
        <dbReference type="Proteomes" id="UP000199050"/>
    </source>
</evidence>
<feature type="transmembrane region" description="Helical" evidence="8">
    <location>
        <begin position="142"/>
        <end position="162"/>
    </location>
</feature>
<dbReference type="InterPro" id="IPR004761">
    <property type="entry name" value="Spore_GerAB"/>
</dbReference>
<evidence type="ECO:0000313" key="9">
    <source>
        <dbReference type="EMBL" id="SDH95517.1"/>
    </source>
</evidence>
<keyword evidence="4" id="KW-0309">Germination</keyword>
<evidence type="ECO:0000256" key="8">
    <source>
        <dbReference type="SAM" id="Phobius"/>
    </source>
</evidence>
<evidence type="ECO:0000256" key="6">
    <source>
        <dbReference type="ARBA" id="ARBA00022989"/>
    </source>
</evidence>
<organism evidence="9 10">
    <name type="scientific">Paenibacillus typhae</name>
    <dbReference type="NCBI Taxonomy" id="1174501"/>
    <lineage>
        <taxon>Bacteria</taxon>
        <taxon>Bacillati</taxon>
        <taxon>Bacillota</taxon>
        <taxon>Bacilli</taxon>
        <taxon>Bacillales</taxon>
        <taxon>Paenibacillaceae</taxon>
        <taxon>Paenibacillus</taxon>
    </lineage>
</organism>